<organism evidence="1 2">
    <name type="scientific">Pararge aegeria aegeria</name>
    <dbReference type="NCBI Taxonomy" id="348720"/>
    <lineage>
        <taxon>Eukaryota</taxon>
        <taxon>Metazoa</taxon>
        <taxon>Ecdysozoa</taxon>
        <taxon>Arthropoda</taxon>
        <taxon>Hexapoda</taxon>
        <taxon>Insecta</taxon>
        <taxon>Pterygota</taxon>
        <taxon>Neoptera</taxon>
        <taxon>Endopterygota</taxon>
        <taxon>Lepidoptera</taxon>
        <taxon>Glossata</taxon>
        <taxon>Ditrysia</taxon>
        <taxon>Papilionoidea</taxon>
        <taxon>Nymphalidae</taxon>
        <taxon>Satyrinae</taxon>
        <taxon>Satyrini</taxon>
        <taxon>Parargina</taxon>
        <taxon>Pararge</taxon>
    </lineage>
</organism>
<dbReference type="OrthoDB" id="3800936at2759"/>
<keyword evidence="2" id="KW-1185">Reference proteome</keyword>
<accession>A0A8S4R5C9</accession>
<dbReference type="EMBL" id="CAKXAJ010024860">
    <property type="protein sequence ID" value="CAH2231982.1"/>
    <property type="molecule type" value="Genomic_DNA"/>
</dbReference>
<evidence type="ECO:0000313" key="1">
    <source>
        <dbReference type="EMBL" id="CAH2231982.1"/>
    </source>
</evidence>
<name>A0A8S4R5C9_9NEOP</name>
<comment type="caution">
    <text evidence="1">The sequence shown here is derived from an EMBL/GenBank/DDBJ whole genome shotgun (WGS) entry which is preliminary data.</text>
</comment>
<sequence>MFVVYSWSSQLYDMDSLVSSMSSLSMPGLRPGVWGAPDPPAQGTAAPPRDFNPWTAKHPMEEFILPPKDQE</sequence>
<dbReference type="AlphaFoldDB" id="A0A8S4R5C9"/>
<reference evidence="1" key="1">
    <citation type="submission" date="2022-03" db="EMBL/GenBank/DDBJ databases">
        <authorList>
            <person name="Lindestad O."/>
        </authorList>
    </citation>
    <scope>NUCLEOTIDE SEQUENCE</scope>
</reference>
<evidence type="ECO:0000313" key="2">
    <source>
        <dbReference type="Proteomes" id="UP000838756"/>
    </source>
</evidence>
<proteinExistence type="predicted"/>
<dbReference type="Proteomes" id="UP000838756">
    <property type="component" value="Unassembled WGS sequence"/>
</dbReference>
<gene>
    <name evidence="1" type="primary">jg4043</name>
    <name evidence="1" type="ORF">PAEG_LOCUS10334</name>
</gene>
<protein>
    <submittedName>
        <fullName evidence="1">Jg4043 protein</fullName>
    </submittedName>
</protein>